<dbReference type="PANTHER" id="PTHR30336">
    <property type="entry name" value="INNER MEMBRANE PROTEIN, PROBABLE PERMEASE"/>
    <property type="match status" value="1"/>
</dbReference>
<dbReference type="Proteomes" id="UP000640333">
    <property type="component" value="Unassembled WGS sequence"/>
</dbReference>
<accession>A0A8J7JZC0</accession>
<feature type="domain" description="DUF218" evidence="1">
    <location>
        <begin position="8"/>
        <end position="154"/>
    </location>
</feature>
<keyword evidence="3" id="KW-1185">Reference proteome</keyword>
<dbReference type="InterPro" id="IPR051599">
    <property type="entry name" value="Cell_Envelope_Assoc"/>
</dbReference>
<dbReference type="AlphaFoldDB" id="A0A8J7JZC0"/>
<reference evidence="2" key="1">
    <citation type="submission" date="2020-10" db="EMBL/GenBank/DDBJ databases">
        <title>Bacterium isolated from coastal waters sediment.</title>
        <authorList>
            <person name="Chen R.-J."/>
            <person name="Lu D.-C."/>
            <person name="Zhu K.-L."/>
            <person name="Du Z.-J."/>
        </authorList>
    </citation>
    <scope>NUCLEOTIDE SEQUENCE</scope>
    <source>
        <strain evidence="2">N1Y112</strain>
    </source>
</reference>
<evidence type="ECO:0000313" key="2">
    <source>
        <dbReference type="EMBL" id="MBE9398613.1"/>
    </source>
</evidence>
<sequence length="214" mass="24343">MGEQYKWDAVMIPGGGVSADGQLPAWTLRRLEAALSSEPARYYICLSAGTFHKPLPSDREGFPIYESVVAAQYLREAGIPEERLLFETSSYDTLGNAYFARTLHTEPLELTRLKVITSNFHMPRTRAIFEFMFSDRFSALPYRLAFEPVSDAGLDEAVIAERCRREAESLARFQARSSDVHDTAHLHQWLFSEHDAYNLKGQREQLSQTLLASY</sequence>
<organism evidence="2 3">
    <name type="scientific">Pontibacterium sinense</name>
    <dbReference type="NCBI Taxonomy" id="2781979"/>
    <lineage>
        <taxon>Bacteria</taxon>
        <taxon>Pseudomonadati</taxon>
        <taxon>Pseudomonadota</taxon>
        <taxon>Gammaproteobacteria</taxon>
        <taxon>Oceanospirillales</taxon>
        <taxon>Oceanospirillaceae</taxon>
        <taxon>Pontibacterium</taxon>
    </lineage>
</organism>
<comment type="caution">
    <text evidence="2">The sequence shown here is derived from an EMBL/GenBank/DDBJ whole genome shotgun (WGS) entry which is preliminary data.</text>
</comment>
<dbReference type="EMBL" id="JADEYS010000016">
    <property type="protein sequence ID" value="MBE9398613.1"/>
    <property type="molecule type" value="Genomic_DNA"/>
</dbReference>
<evidence type="ECO:0000259" key="1">
    <source>
        <dbReference type="Pfam" id="PF02698"/>
    </source>
</evidence>
<dbReference type="InterPro" id="IPR014729">
    <property type="entry name" value="Rossmann-like_a/b/a_fold"/>
</dbReference>
<dbReference type="Pfam" id="PF02698">
    <property type="entry name" value="DUF218"/>
    <property type="match status" value="1"/>
</dbReference>
<dbReference type="InterPro" id="IPR003848">
    <property type="entry name" value="DUF218"/>
</dbReference>
<dbReference type="CDD" id="cd06259">
    <property type="entry name" value="YdcF-like"/>
    <property type="match status" value="1"/>
</dbReference>
<proteinExistence type="predicted"/>
<dbReference type="RefSeq" id="WP_193954260.1">
    <property type="nucleotide sequence ID" value="NZ_JADEYS010000016.1"/>
</dbReference>
<evidence type="ECO:0000313" key="3">
    <source>
        <dbReference type="Proteomes" id="UP000640333"/>
    </source>
</evidence>
<gene>
    <name evidence="2" type="ORF">IOQ59_15250</name>
</gene>
<name>A0A8J7JZC0_9GAMM</name>
<protein>
    <submittedName>
        <fullName evidence="2">YdcF family protein</fullName>
    </submittedName>
</protein>
<dbReference type="Gene3D" id="3.40.50.620">
    <property type="entry name" value="HUPs"/>
    <property type="match status" value="1"/>
</dbReference>
<dbReference type="PANTHER" id="PTHR30336:SF20">
    <property type="entry name" value="DUF218 DOMAIN-CONTAINING PROTEIN"/>
    <property type="match status" value="1"/>
</dbReference>
<dbReference type="GO" id="GO:0005886">
    <property type="term" value="C:plasma membrane"/>
    <property type="evidence" value="ECO:0007669"/>
    <property type="project" value="TreeGrafter"/>
</dbReference>